<keyword evidence="2 3" id="KW-0274">FAD</keyword>
<dbReference type="InterPro" id="IPR007867">
    <property type="entry name" value="GMC_OxRtase_C"/>
</dbReference>
<sequence length="623" mass="66910">MDGPPTGLDIISAPPTHSHRAAMAALQYLRSDGIRAKKQAPSWMFRQLSIAVVALSLGTSRTATASSTQVSAKPIQRRAAGDSAFDYIVVGSGPGGVTVADKLSESGASVLLIEKGQATTGQWNGNNRPQWLDNTGLTFYDVPALDNMIWTKGGDFTDDIFCNDIVGGISGCVLGGSGAINAGLWWKPSSWDWDTLFPAKWSSANMANVTDRVFSRLPGTEVPSQDGKLYYQQGADIIEGALSAANWTEVSANCAPDQKDRVYSNTTFMYQNGERSGPMSVYLGSAYARPNFSLYTNAIVDRVIREGSKITGVEVSNTSPDGFRGTVKANKAVVLSGGAFGTPKVLMRSGIGPRDQLETVRNAEGSKMISEDQWIDLPVGYNLMDNINTDIVISHPDVVYYDFPGLWNNPNQGDVDAYLNGRTGMLTQSSSNLNPMIWEMLNGTNGLQGLQWTARVDTSLDINNDAKHNMVLAQYITIGQAARGRTTITSDLKMNVSTGVSVMEHESDQVAIAQGIEDMVNVLKNVPGLEILSPPSGMSALDYVKSTTHLYVNHWLGSCKMGNDDGRTENGTSVVDADSKVYGTDNLFIADGSIFPGQTTSNPQAAITIVGERVAELILALNK</sequence>
<dbReference type="PIRSF" id="PIRSF000137">
    <property type="entry name" value="Alcohol_oxidase"/>
    <property type="match status" value="1"/>
</dbReference>
<dbReference type="PRINTS" id="PR00411">
    <property type="entry name" value="PNDRDTASEI"/>
</dbReference>
<feature type="domain" description="Glucose-methanol-choline oxidoreductase N-terminal" evidence="4">
    <location>
        <begin position="171"/>
        <end position="194"/>
    </location>
</feature>
<dbReference type="PROSITE" id="PS00623">
    <property type="entry name" value="GMC_OXRED_1"/>
    <property type="match status" value="1"/>
</dbReference>
<feature type="binding site" evidence="2">
    <location>
        <begin position="603"/>
        <end position="604"/>
    </location>
    <ligand>
        <name>FAD</name>
        <dbReference type="ChEBI" id="CHEBI:57692"/>
    </ligand>
</feature>
<dbReference type="RefSeq" id="XP_040884199.1">
    <property type="nucleotide sequence ID" value="XM_041023961.1"/>
</dbReference>
<dbReference type="InterPro" id="IPR000172">
    <property type="entry name" value="GMC_OxRdtase_N"/>
</dbReference>
<dbReference type="GeneID" id="63917334"/>
<evidence type="ECO:0000256" key="1">
    <source>
        <dbReference type="ARBA" id="ARBA00010790"/>
    </source>
</evidence>
<reference evidence="6 7" key="1">
    <citation type="journal article" date="2014" name="BMC Genomics">
        <title>Genome sequencing of four Aureobasidium pullulans varieties: biotechnological potential, stress tolerance, and description of new species.</title>
        <authorList>
            <person name="Gostin Ar C."/>
            <person name="Ohm R.A."/>
            <person name="Kogej T."/>
            <person name="Sonjak S."/>
            <person name="Turk M."/>
            <person name="Zajc J."/>
            <person name="Zalar P."/>
            <person name="Grube M."/>
            <person name="Sun H."/>
            <person name="Han J."/>
            <person name="Sharma A."/>
            <person name="Chiniquy J."/>
            <person name="Ngan C.Y."/>
            <person name="Lipzen A."/>
            <person name="Barry K."/>
            <person name="Grigoriev I.V."/>
            <person name="Gunde-Cimerman N."/>
        </authorList>
    </citation>
    <scope>NUCLEOTIDE SEQUENCE [LARGE SCALE GENOMIC DNA]</scope>
    <source>
        <strain evidence="6 7">CBS 110374</strain>
    </source>
</reference>
<dbReference type="HOGENOM" id="CLU_011025_2_1_1"/>
<evidence type="ECO:0000256" key="2">
    <source>
        <dbReference type="PIRSR" id="PIRSR000137-2"/>
    </source>
</evidence>
<dbReference type="Proteomes" id="UP000030672">
    <property type="component" value="Unassembled WGS sequence"/>
</dbReference>
<dbReference type="SUPFAM" id="SSF51905">
    <property type="entry name" value="FAD/NAD(P)-binding domain"/>
    <property type="match status" value="1"/>
</dbReference>
<dbReference type="EMBL" id="KL584824">
    <property type="protein sequence ID" value="KEQ67176.1"/>
    <property type="molecule type" value="Genomic_DNA"/>
</dbReference>
<dbReference type="PROSITE" id="PS00624">
    <property type="entry name" value="GMC_OXRED_2"/>
    <property type="match status" value="1"/>
</dbReference>
<keyword evidence="3" id="KW-0285">Flavoprotein</keyword>
<dbReference type="Gene3D" id="3.30.410.10">
    <property type="entry name" value="Cholesterol Oxidase, domain 2"/>
    <property type="match status" value="1"/>
</dbReference>
<gene>
    <name evidence="6" type="ORF">M437DRAFT_61608</name>
</gene>
<feature type="binding site" evidence="2">
    <location>
        <position position="173"/>
    </location>
    <ligand>
        <name>FAD</name>
        <dbReference type="ChEBI" id="CHEBI:57692"/>
    </ligand>
</feature>
<keyword evidence="7" id="KW-1185">Reference proteome</keyword>
<dbReference type="Gene3D" id="3.50.50.60">
    <property type="entry name" value="FAD/NAD(P)-binding domain"/>
    <property type="match status" value="1"/>
</dbReference>
<dbReference type="PANTHER" id="PTHR47190:SF2">
    <property type="entry name" value="CELLOBIOSE DEHYDROGENASE (AFU_ORTHOLOGUE AFUA_2G17620)"/>
    <property type="match status" value="1"/>
</dbReference>
<dbReference type="STRING" id="1043003.A0A074WXU4"/>
<comment type="cofactor">
    <cofactor evidence="2">
        <name>FAD</name>
        <dbReference type="ChEBI" id="CHEBI:57692"/>
    </cofactor>
</comment>
<dbReference type="SUPFAM" id="SSF54373">
    <property type="entry name" value="FAD-linked reductases, C-terminal domain"/>
    <property type="match status" value="1"/>
</dbReference>
<proteinExistence type="inferred from homology"/>
<dbReference type="Pfam" id="PF00732">
    <property type="entry name" value="GMC_oxred_N"/>
    <property type="match status" value="1"/>
</dbReference>
<dbReference type="PANTHER" id="PTHR47190">
    <property type="entry name" value="DEHYDROGENASE, PUTATIVE-RELATED"/>
    <property type="match status" value="1"/>
</dbReference>
<accession>A0A074WXU4</accession>
<dbReference type="InterPro" id="IPR053208">
    <property type="entry name" value="GMC_Oxidoreductase_CD"/>
</dbReference>
<evidence type="ECO:0000313" key="6">
    <source>
        <dbReference type="EMBL" id="KEQ67176.1"/>
    </source>
</evidence>
<protein>
    <submittedName>
        <fullName evidence="6">FAD/NAD(P)-binding domain-containing protein</fullName>
    </submittedName>
</protein>
<evidence type="ECO:0000256" key="3">
    <source>
        <dbReference type="RuleBase" id="RU003968"/>
    </source>
</evidence>
<organism evidence="6 7">
    <name type="scientific">Aureobasidium melanogenum (strain CBS 110374)</name>
    <name type="common">Aureobasidium pullulans var. melanogenum</name>
    <dbReference type="NCBI Taxonomy" id="1043003"/>
    <lineage>
        <taxon>Eukaryota</taxon>
        <taxon>Fungi</taxon>
        <taxon>Dikarya</taxon>
        <taxon>Ascomycota</taxon>
        <taxon>Pezizomycotina</taxon>
        <taxon>Dothideomycetes</taxon>
        <taxon>Dothideomycetidae</taxon>
        <taxon>Dothideales</taxon>
        <taxon>Saccotheciaceae</taxon>
        <taxon>Aureobasidium</taxon>
    </lineage>
</organism>
<name>A0A074WXU4_AURM1</name>
<feature type="binding site" evidence="2">
    <location>
        <position position="300"/>
    </location>
    <ligand>
        <name>FAD</name>
        <dbReference type="ChEBI" id="CHEBI:57692"/>
    </ligand>
</feature>
<feature type="domain" description="Glucose-methanol-choline oxidoreductase N-terminal" evidence="5">
    <location>
        <begin position="338"/>
        <end position="352"/>
    </location>
</feature>
<dbReference type="GO" id="GO:0016614">
    <property type="term" value="F:oxidoreductase activity, acting on CH-OH group of donors"/>
    <property type="evidence" value="ECO:0007669"/>
    <property type="project" value="InterPro"/>
</dbReference>
<dbReference type="Pfam" id="PF13450">
    <property type="entry name" value="NAD_binding_8"/>
    <property type="match status" value="1"/>
</dbReference>
<dbReference type="AlphaFoldDB" id="A0A074WXU4"/>
<evidence type="ECO:0000259" key="5">
    <source>
        <dbReference type="PROSITE" id="PS00624"/>
    </source>
</evidence>
<comment type="similarity">
    <text evidence="1 3">Belongs to the GMC oxidoreductase family.</text>
</comment>
<feature type="binding site" evidence="2">
    <location>
        <position position="592"/>
    </location>
    <ligand>
        <name>FAD</name>
        <dbReference type="ChEBI" id="CHEBI:57692"/>
    </ligand>
</feature>
<dbReference type="Pfam" id="PF05199">
    <property type="entry name" value="GMC_oxred_C"/>
    <property type="match status" value="1"/>
</dbReference>
<dbReference type="GO" id="GO:0050660">
    <property type="term" value="F:flavin adenine dinucleotide binding"/>
    <property type="evidence" value="ECO:0007669"/>
    <property type="project" value="InterPro"/>
</dbReference>
<evidence type="ECO:0000259" key="4">
    <source>
        <dbReference type="PROSITE" id="PS00623"/>
    </source>
</evidence>
<dbReference type="InterPro" id="IPR012132">
    <property type="entry name" value="GMC_OxRdtase"/>
</dbReference>
<dbReference type="InterPro" id="IPR036188">
    <property type="entry name" value="FAD/NAD-bd_sf"/>
</dbReference>
<evidence type="ECO:0000313" key="7">
    <source>
        <dbReference type="Proteomes" id="UP000030672"/>
    </source>
</evidence>